<feature type="compositionally biased region" description="Basic and acidic residues" evidence="7">
    <location>
        <begin position="748"/>
        <end position="758"/>
    </location>
</feature>
<dbReference type="GO" id="GO:0008017">
    <property type="term" value="F:microtubule binding"/>
    <property type="evidence" value="ECO:0007669"/>
    <property type="project" value="InterPro"/>
</dbReference>
<dbReference type="PRINTS" id="PR00380">
    <property type="entry name" value="KINESINHEAVY"/>
</dbReference>
<dbReference type="PANTHER" id="PTHR24115">
    <property type="entry name" value="KINESIN-RELATED"/>
    <property type="match status" value="1"/>
</dbReference>
<feature type="domain" description="Kinesin motor" evidence="8">
    <location>
        <begin position="258"/>
        <end position="706"/>
    </location>
</feature>
<dbReference type="GO" id="GO:0005874">
    <property type="term" value="C:microtubule"/>
    <property type="evidence" value="ECO:0007669"/>
    <property type="project" value="UniProtKB-KW"/>
</dbReference>
<feature type="region of interest" description="Disordered" evidence="7">
    <location>
        <begin position="1633"/>
        <end position="1662"/>
    </location>
</feature>
<reference evidence="9 10" key="1">
    <citation type="journal article" date="2018" name="MBio">
        <title>Comparative Genomics Reveals the Core Gene Toolbox for the Fungus-Insect Symbiosis.</title>
        <authorList>
            <person name="Wang Y."/>
            <person name="Stata M."/>
            <person name="Wang W."/>
            <person name="Stajich J.E."/>
            <person name="White M.M."/>
            <person name="Moncalvo J.M."/>
        </authorList>
    </citation>
    <scope>NUCLEOTIDE SEQUENCE [LARGE SCALE GENOMIC DNA]</scope>
    <source>
        <strain evidence="9 10">SC-DP-2</strain>
    </source>
</reference>
<evidence type="ECO:0000313" key="9">
    <source>
        <dbReference type="EMBL" id="PVU99673.1"/>
    </source>
</evidence>
<feature type="compositionally biased region" description="Basic and acidic residues" evidence="7">
    <location>
        <begin position="1639"/>
        <end position="1649"/>
    </location>
</feature>
<dbReference type="GO" id="GO:0003777">
    <property type="term" value="F:microtubule motor activity"/>
    <property type="evidence" value="ECO:0007669"/>
    <property type="project" value="InterPro"/>
</dbReference>
<dbReference type="GO" id="GO:0005634">
    <property type="term" value="C:nucleus"/>
    <property type="evidence" value="ECO:0007669"/>
    <property type="project" value="TreeGrafter"/>
</dbReference>
<feature type="compositionally biased region" description="Polar residues" evidence="7">
    <location>
        <begin position="1331"/>
        <end position="1351"/>
    </location>
</feature>
<dbReference type="GO" id="GO:0005871">
    <property type="term" value="C:kinesin complex"/>
    <property type="evidence" value="ECO:0007669"/>
    <property type="project" value="TreeGrafter"/>
</dbReference>
<feature type="compositionally biased region" description="Basic and acidic residues" evidence="7">
    <location>
        <begin position="1443"/>
        <end position="1456"/>
    </location>
</feature>
<dbReference type="Pfam" id="PF00225">
    <property type="entry name" value="Kinesin"/>
    <property type="match status" value="1"/>
</dbReference>
<dbReference type="InterPro" id="IPR036961">
    <property type="entry name" value="Kinesin_motor_dom_sf"/>
</dbReference>
<dbReference type="PROSITE" id="PS50067">
    <property type="entry name" value="KINESIN_MOTOR_2"/>
    <property type="match status" value="1"/>
</dbReference>
<feature type="compositionally biased region" description="Low complexity" evidence="7">
    <location>
        <begin position="1371"/>
        <end position="1387"/>
    </location>
</feature>
<feature type="region of interest" description="Disordered" evidence="7">
    <location>
        <begin position="1490"/>
        <end position="1529"/>
    </location>
</feature>
<dbReference type="Gene3D" id="3.40.850.10">
    <property type="entry name" value="Kinesin motor domain"/>
    <property type="match status" value="1"/>
</dbReference>
<name>A0A2T9Z504_9FUNG</name>
<dbReference type="Proteomes" id="UP000245609">
    <property type="component" value="Unassembled WGS sequence"/>
</dbReference>
<protein>
    <recommendedName>
        <fullName evidence="8">Kinesin motor domain-containing protein</fullName>
    </recommendedName>
</protein>
<keyword evidence="1" id="KW-0493">Microtubule</keyword>
<comment type="similarity">
    <text evidence="5">Belongs to the TRAFAC class myosin-kinesin ATPase superfamily. Kinesin family.</text>
</comment>
<dbReference type="GO" id="GO:0005524">
    <property type="term" value="F:ATP binding"/>
    <property type="evidence" value="ECO:0007669"/>
    <property type="project" value="UniProtKB-UniRule"/>
</dbReference>
<feature type="compositionally biased region" description="Polar residues" evidence="7">
    <location>
        <begin position="1508"/>
        <end position="1529"/>
    </location>
</feature>
<evidence type="ECO:0000256" key="3">
    <source>
        <dbReference type="ARBA" id="ARBA00022840"/>
    </source>
</evidence>
<keyword evidence="10" id="KW-1185">Reference proteome</keyword>
<dbReference type="SUPFAM" id="SSF52540">
    <property type="entry name" value="P-loop containing nucleoside triphosphate hydrolases"/>
    <property type="match status" value="1"/>
</dbReference>
<feature type="compositionally biased region" description="Low complexity" evidence="7">
    <location>
        <begin position="1490"/>
        <end position="1503"/>
    </location>
</feature>
<evidence type="ECO:0000256" key="5">
    <source>
        <dbReference type="PROSITE-ProRule" id="PRU00283"/>
    </source>
</evidence>
<keyword evidence="2 5" id="KW-0547">Nucleotide-binding</keyword>
<dbReference type="STRING" id="133381.A0A2T9Z504"/>
<proteinExistence type="inferred from homology"/>
<dbReference type="GO" id="GO:0007018">
    <property type="term" value="P:microtubule-based movement"/>
    <property type="evidence" value="ECO:0007669"/>
    <property type="project" value="InterPro"/>
</dbReference>
<organism evidence="9 10">
    <name type="scientific">Smittium megazygosporum</name>
    <dbReference type="NCBI Taxonomy" id="133381"/>
    <lineage>
        <taxon>Eukaryota</taxon>
        <taxon>Fungi</taxon>
        <taxon>Fungi incertae sedis</taxon>
        <taxon>Zoopagomycota</taxon>
        <taxon>Kickxellomycotina</taxon>
        <taxon>Harpellomycetes</taxon>
        <taxon>Harpellales</taxon>
        <taxon>Legeriomycetaceae</taxon>
        <taxon>Smittium</taxon>
    </lineage>
</organism>
<evidence type="ECO:0000259" key="8">
    <source>
        <dbReference type="PROSITE" id="PS50067"/>
    </source>
</evidence>
<evidence type="ECO:0000256" key="7">
    <source>
        <dbReference type="SAM" id="MobiDB-lite"/>
    </source>
</evidence>
<keyword evidence="6" id="KW-0175">Coiled coil</keyword>
<accession>A0A2T9Z504</accession>
<evidence type="ECO:0000256" key="1">
    <source>
        <dbReference type="ARBA" id="ARBA00022701"/>
    </source>
</evidence>
<feature type="compositionally biased region" description="Polar residues" evidence="7">
    <location>
        <begin position="730"/>
        <end position="742"/>
    </location>
</feature>
<feature type="region of interest" description="Disordered" evidence="7">
    <location>
        <begin position="1436"/>
        <end position="1465"/>
    </location>
</feature>
<dbReference type="PANTHER" id="PTHR24115:SF1008">
    <property type="entry name" value="KINESIN-LIKE PROTEIN SUBITO"/>
    <property type="match status" value="1"/>
</dbReference>
<feature type="coiled-coil region" evidence="6">
    <location>
        <begin position="909"/>
        <end position="968"/>
    </location>
</feature>
<dbReference type="InterPro" id="IPR001752">
    <property type="entry name" value="Kinesin_motor_dom"/>
</dbReference>
<feature type="region of interest" description="Disordered" evidence="7">
    <location>
        <begin position="1"/>
        <end position="24"/>
    </location>
</feature>
<feature type="binding site" evidence="5">
    <location>
        <begin position="345"/>
        <end position="352"/>
    </location>
    <ligand>
        <name>ATP</name>
        <dbReference type="ChEBI" id="CHEBI:30616"/>
    </ligand>
</feature>
<dbReference type="InterPro" id="IPR027417">
    <property type="entry name" value="P-loop_NTPase"/>
</dbReference>
<sequence>MVYKPLGNRSNASGQPAPENHRMIQKKTLVNKRTPVSNDPMFGNGSLGAYNRAGRIPNMLLKNQKSQVEQKVYRKGLVSHLSQENNNSPNIPIQAQVKSNINTNFQFQFGNPINSSSDDPRIYVQTPNLDQNLPLDQYNYNQYSTPKPSNGSDYNFENADDGFIDLGTIRDQQNKNAKDLTQSHSKSIFGGLLSGVSSFFAGKSSVKEVKTKDFGSIPSRKIVNQSLNNKYDVMNVPVSKTPYTNHKTIEKYNPKHDPIEAFLRFRPAALSKSTGLVPLGKSVKSDYVTDVKMNVNSDGSIKNERLLFTGILQESVCQENVYQIAGSKIVNDLFDEKNSLLFAYGVTGSGKTFTMQGTPESPGLIFRTLSDVIKRVRFFNSSSFFCDDTNKGVIINGISTLKPKYATQVEWCSDQRVLYPKFNPVPDEQKWINAAEKLAQKEEGEASDLASEYSETDDLWRYSLYISYYEVYNENIYDLIDMNTLCVNGSSSKENLVKKVTKNRKPLTLRSEGGKGVNTFIEGLAEVRVESIEQLVRVLLHAQSKRVVYSTSANTLSSRSHAICMAKVVKWKTTEKLIPGLPIPVSAESKYNTLLLADLAGSERAKNTNNVGERLIESNKINVSLMVLKRCMDVLRFNTEVSPEQAQIVPYNESKLTRVFQPSLEGGAKTVMIACIDPNQISGKKNFSGRSETLNVIEFAHVASTITLHDPSFKPRKQLRKVLEYISPTKTKQNRSTTSLNQLEDEISSNKEEKNEDSHIELEQLINATNSIKSPKTVPIDSDEQVVRTKVKRTVDAMVQTEDFKGVLDSDLDSQTLKKQKISSDGSWKAIDVSTVFKEVKKNPSRRRSFPEISEFVSNIETEVNVGEQNRSQPLFIRSDKNDSITFSNDSLTMRWKNSVLDKQAQSQREGDQKEIKALKLAVVQLETKIAKLNSEKSVENTALISYAKELKEALVVAQQSLAQANQNGLIIESKVRQELTEFYMQQIEKIQKRFSQRIEAHQYWSDEKSSEKVEILLNYFGNPNEKEPQTGDVKQFVSSNSSNSISKQQGEVQGINYPRGAEGNRKDGVESLKNIIKNLENKNRLLSKEYENLRENLETYQNINAKQRDDLVNLHLSKELNPDEIISFDDFDSAKVNIDMFSKPGFPPTETAAFKHTQGDRSSQMGLNRVPVAGENFPAFRESDDMLQEKSKFSSVMNKILNQLTPQSKSGNKSLKSFDLPEKKPVEFINSEINAISRGYSASNAKTSLSGSDSNTNSIHSQNKTIMNSETYGKHRSVFDGKVPAKKDFGGKKTNESFGSNSLIYGSLPGSANRSPKIGLGQKLDDNRQRVSNSPVQSNKQTEKLSPQSKVFSREASFVLRPNVTPHFLNSPNNSNSKPTSNINSPGLQGNSMRYYRVSNASRSGSLLSYKSPNDFKSSVPDDLLKYQYSFNAPLPTHARRSSHDVPQKNTEKPARRSSFNDSSNNIATTINAIYGMNNEGVLISSFPRSSSLSNSESFPNRGRADSGSTMNRVIHSKNPSASSEQMYAGGKSNSVLNIDGPAKEAQNSISQHKGVRVVSSEDTIPLGQISDGAREEVNKLNISVPGNKISESTLSNEKGKNTKVEFEGKGKGNKKAPSVFSSILNLSSGSEVNKTAKANESKNEQSSKKTAVGKKVNEVKADAKKNNDRFLLSPLRFFSKLRSRK</sequence>
<feature type="region of interest" description="Disordered" evidence="7">
    <location>
        <begin position="730"/>
        <end position="758"/>
    </location>
</feature>
<evidence type="ECO:0000256" key="2">
    <source>
        <dbReference type="ARBA" id="ARBA00022741"/>
    </source>
</evidence>
<evidence type="ECO:0000256" key="6">
    <source>
        <dbReference type="SAM" id="Coils"/>
    </source>
</evidence>
<keyword evidence="4 5" id="KW-0505">Motor protein</keyword>
<evidence type="ECO:0000313" key="10">
    <source>
        <dbReference type="Proteomes" id="UP000245609"/>
    </source>
</evidence>
<comment type="caution">
    <text evidence="9">The sequence shown here is derived from an EMBL/GenBank/DDBJ whole genome shotgun (WGS) entry which is preliminary data.</text>
</comment>
<feature type="region of interest" description="Disordered" evidence="7">
    <location>
        <begin position="1310"/>
        <end position="1351"/>
    </location>
</feature>
<dbReference type="InterPro" id="IPR027640">
    <property type="entry name" value="Kinesin-like_fam"/>
</dbReference>
<evidence type="ECO:0000256" key="4">
    <source>
        <dbReference type="ARBA" id="ARBA00023175"/>
    </source>
</evidence>
<dbReference type="GO" id="GO:0016887">
    <property type="term" value="F:ATP hydrolysis activity"/>
    <property type="evidence" value="ECO:0007669"/>
    <property type="project" value="TreeGrafter"/>
</dbReference>
<dbReference type="EMBL" id="MBFS01002236">
    <property type="protein sequence ID" value="PVU99673.1"/>
    <property type="molecule type" value="Genomic_DNA"/>
</dbReference>
<gene>
    <name evidence="9" type="ORF">BB560_005469</name>
</gene>
<keyword evidence="3 5" id="KW-0067">ATP-binding</keyword>
<dbReference type="OrthoDB" id="123929at2759"/>
<dbReference type="SMART" id="SM00129">
    <property type="entry name" value="KISc"/>
    <property type="match status" value="1"/>
</dbReference>
<feature type="region of interest" description="Disordered" evidence="7">
    <location>
        <begin position="1364"/>
        <end position="1392"/>
    </location>
</feature>
<feature type="coiled-coil region" evidence="6">
    <location>
        <begin position="1070"/>
        <end position="1111"/>
    </location>
</feature>